<dbReference type="Proteomes" id="UP001299608">
    <property type="component" value="Unassembled WGS sequence"/>
</dbReference>
<dbReference type="PROSITE" id="PS51103">
    <property type="entry name" value="PTS_EIIC_TYPE_1"/>
    <property type="match status" value="1"/>
</dbReference>
<dbReference type="InterPro" id="IPR003352">
    <property type="entry name" value="PTS_EIIC"/>
</dbReference>
<feature type="transmembrane region" description="Helical" evidence="12">
    <location>
        <begin position="278"/>
        <end position="299"/>
    </location>
</feature>
<dbReference type="PANTHER" id="PTHR30009">
    <property type="entry name" value="CYTOCHROME C-TYPE SYNTHESIS PROTEIN AND PTS TRANSMEMBRANE COMPONENT"/>
    <property type="match status" value="1"/>
</dbReference>
<dbReference type="InterPro" id="IPR036878">
    <property type="entry name" value="Glu_permease_IIB"/>
</dbReference>
<feature type="transmembrane region" description="Helical" evidence="12">
    <location>
        <begin position="86"/>
        <end position="105"/>
    </location>
</feature>
<evidence type="ECO:0000256" key="7">
    <source>
        <dbReference type="ARBA" id="ARBA00022692"/>
    </source>
</evidence>
<keyword evidence="6" id="KW-0598">Phosphotransferase system</keyword>
<evidence type="ECO:0000256" key="9">
    <source>
        <dbReference type="ARBA" id="ARBA00022989"/>
    </source>
</evidence>
<evidence type="ECO:0000256" key="3">
    <source>
        <dbReference type="ARBA" id="ARBA00022475"/>
    </source>
</evidence>
<feature type="transmembrane region" description="Helical" evidence="12">
    <location>
        <begin position="62"/>
        <end position="79"/>
    </location>
</feature>
<evidence type="ECO:0000313" key="17">
    <source>
        <dbReference type="Proteomes" id="UP000669239"/>
    </source>
</evidence>
<dbReference type="AlphaFoldDB" id="A0AAW5BTA2"/>
<evidence type="ECO:0000256" key="2">
    <source>
        <dbReference type="ARBA" id="ARBA00022448"/>
    </source>
</evidence>
<feature type="transmembrane region" description="Helical" evidence="12">
    <location>
        <begin position="330"/>
        <end position="346"/>
    </location>
</feature>
<keyword evidence="5" id="KW-0808">Transferase</keyword>
<sequence length="534" mass="57279">MKDKVVGGMQNFSKAMIGPVLFLPVVGMLIALTAIATNTAIVTDGGFIWTAGKFFNGMLNPIMGNLSILFCVGIAMGMSKKKKADAAFVALMCYILFLGANSRWLELSGKLVEGATAGDLYGTGQTIQLGFHVTDMGVFLGMIIGVLTAWVHNRHCDTEFKGGFAPYGNSKLVFILMIPVTAVLSIGVTYVWPTVANGISALTGFMSTAGALGVFVYGFLNRFLIPTGLHHLIWSPFLYSAVGGQSIINNENVIGAKPIFLALLSDQSGAMMPDTCRFLTYGLVKTFGVIGVALAFYVTAKKVKKANLKAQLIPSTLTAVIAGITEPLEFTFIFAAPVLWLVYSILDGFFQMVTYIVGVRVCATNGILDFLVLNLPAGPGRTMWPMYIVIGLVEILVMFVVFKFMIEKLNLKTPGREDDDSEQAIDLNANASVVKKELKAKQSGSASGSPDPADPLAAGRIIVNALGGKDNILSLENCFSRLRVEVKDIQLIDEPTLKATGAAGIMKKGNAVQVVYGLSVNKMRTMVDDALEQM</sequence>
<dbReference type="InterPro" id="IPR018113">
    <property type="entry name" value="PTrfase_EIIB_Cys"/>
</dbReference>
<reference evidence="15" key="3">
    <citation type="submission" date="2022-01" db="EMBL/GenBank/DDBJ databases">
        <title>Collection of gut derived symbiotic bacterial strains cultured from healthy donors.</title>
        <authorList>
            <person name="Lin H."/>
            <person name="Kohout C."/>
            <person name="Waligurski E."/>
            <person name="Pamer E.G."/>
        </authorList>
    </citation>
    <scope>NUCLEOTIDE SEQUENCE</scope>
    <source>
        <strain evidence="15">DFI.6.55</strain>
    </source>
</reference>
<dbReference type="NCBIfam" id="TIGR00826">
    <property type="entry name" value="EIIB_glc"/>
    <property type="match status" value="1"/>
</dbReference>
<dbReference type="CDD" id="cd00212">
    <property type="entry name" value="PTS_IIB_glc"/>
    <property type="match status" value="1"/>
</dbReference>
<dbReference type="InterPro" id="IPR013013">
    <property type="entry name" value="PTS_EIIC_1"/>
</dbReference>
<accession>A0AAW5BTA2</accession>
<feature type="transmembrane region" description="Helical" evidence="12">
    <location>
        <begin position="353"/>
        <end position="372"/>
    </location>
</feature>
<dbReference type="Gene3D" id="3.30.1360.60">
    <property type="entry name" value="Glucose permease domain IIB"/>
    <property type="match status" value="1"/>
</dbReference>
<feature type="transmembrane region" description="Helical" evidence="12">
    <location>
        <begin position="384"/>
        <end position="406"/>
    </location>
</feature>
<dbReference type="GO" id="GO:0090563">
    <property type="term" value="F:protein-phosphocysteine-sugar phosphotransferase activity"/>
    <property type="evidence" value="ECO:0007669"/>
    <property type="project" value="TreeGrafter"/>
</dbReference>
<evidence type="ECO:0000313" key="16">
    <source>
        <dbReference type="EMBL" id="NSJ50074.1"/>
    </source>
</evidence>
<feature type="active site" description="Phosphocysteine intermediate; for EIIB activity" evidence="11">
    <location>
        <position position="478"/>
    </location>
</feature>
<dbReference type="RefSeq" id="WP_117556964.1">
    <property type="nucleotide sequence ID" value="NZ_BAABZL010000001.1"/>
</dbReference>
<comment type="subcellular location">
    <subcellularLocation>
        <location evidence="1">Cell membrane</location>
        <topology evidence="1">Multi-pass membrane protein</topology>
    </subcellularLocation>
</comment>
<dbReference type="SUPFAM" id="SSF55604">
    <property type="entry name" value="Glucose permease domain IIB"/>
    <property type="match status" value="1"/>
</dbReference>
<keyword evidence="3" id="KW-1003">Cell membrane</keyword>
<keyword evidence="9 12" id="KW-1133">Transmembrane helix</keyword>
<evidence type="ECO:0000259" key="13">
    <source>
        <dbReference type="PROSITE" id="PS51098"/>
    </source>
</evidence>
<proteinExistence type="predicted"/>
<keyword evidence="17" id="KW-1185">Reference proteome</keyword>
<feature type="transmembrane region" description="Helical" evidence="12">
    <location>
        <begin position="129"/>
        <end position="151"/>
    </location>
</feature>
<dbReference type="GO" id="GO:0016301">
    <property type="term" value="F:kinase activity"/>
    <property type="evidence" value="ECO:0007669"/>
    <property type="project" value="UniProtKB-KW"/>
</dbReference>
<name>A0AAW5BTA2_9FIRM</name>
<feature type="domain" description="PTS EIIC type-1" evidence="14">
    <location>
        <begin position="3"/>
        <end position="418"/>
    </location>
</feature>
<feature type="transmembrane region" description="Helical" evidence="12">
    <location>
        <begin position="198"/>
        <end position="220"/>
    </location>
</feature>
<dbReference type="Pfam" id="PF02378">
    <property type="entry name" value="PTS_EIIC"/>
    <property type="match status" value="1"/>
</dbReference>
<evidence type="ECO:0000256" key="4">
    <source>
        <dbReference type="ARBA" id="ARBA00022597"/>
    </source>
</evidence>
<keyword evidence="8" id="KW-0418">Kinase</keyword>
<gene>
    <name evidence="16" type="ORF">G5B36_15390</name>
    <name evidence="15" type="ORF">L0N08_00165</name>
</gene>
<protein>
    <submittedName>
        <fullName evidence="15">PTS transporter subunit EIIC</fullName>
    </submittedName>
</protein>
<comment type="caution">
    <text evidence="15">The sequence shown here is derived from an EMBL/GenBank/DDBJ whole genome shotgun (WGS) entry which is preliminary data.</text>
</comment>
<feature type="transmembrane region" description="Helical" evidence="12">
    <location>
        <begin position="172"/>
        <end position="192"/>
    </location>
</feature>
<evidence type="ECO:0000313" key="18">
    <source>
        <dbReference type="Proteomes" id="UP001299608"/>
    </source>
</evidence>
<dbReference type="Proteomes" id="UP000669239">
    <property type="component" value="Unassembled WGS sequence"/>
</dbReference>
<evidence type="ECO:0000256" key="10">
    <source>
        <dbReference type="ARBA" id="ARBA00023136"/>
    </source>
</evidence>
<keyword evidence="7 12" id="KW-0812">Transmembrane</keyword>
<evidence type="ECO:0000256" key="1">
    <source>
        <dbReference type="ARBA" id="ARBA00004651"/>
    </source>
</evidence>
<feature type="transmembrane region" description="Helical" evidence="12">
    <location>
        <begin position="20"/>
        <end position="42"/>
    </location>
</feature>
<evidence type="ECO:0000313" key="15">
    <source>
        <dbReference type="EMBL" id="MCG4743820.1"/>
    </source>
</evidence>
<feature type="domain" description="PTS EIIB type-1" evidence="13">
    <location>
        <begin position="456"/>
        <end position="534"/>
    </location>
</feature>
<evidence type="ECO:0000256" key="5">
    <source>
        <dbReference type="ARBA" id="ARBA00022679"/>
    </source>
</evidence>
<dbReference type="GO" id="GO:0005886">
    <property type="term" value="C:plasma membrane"/>
    <property type="evidence" value="ECO:0007669"/>
    <property type="project" value="UniProtKB-SubCell"/>
</dbReference>
<dbReference type="GO" id="GO:0008982">
    <property type="term" value="F:protein-N(PI)-phosphohistidine-sugar phosphotransferase activity"/>
    <property type="evidence" value="ECO:0007669"/>
    <property type="project" value="InterPro"/>
</dbReference>
<evidence type="ECO:0000259" key="14">
    <source>
        <dbReference type="PROSITE" id="PS51103"/>
    </source>
</evidence>
<dbReference type="InterPro" id="IPR050429">
    <property type="entry name" value="PTS_Glucose_EIICBA"/>
</dbReference>
<dbReference type="GO" id="GO:0009401">
    <property type="term" value="P:phosphoenolpyruvate-dependent sugar phosphotransferase system"/>
    <property type="evidence" value="ECO:0007669"/>
    <property type="project" value="UniProtKB-KW"/>
</dbReference>
<evidence type="ECO:0000256" key="8">
    <source>
        <dbReference type="ARBA" id="ARBA00022777"/>
    </source>
</evidence>
<evidence type="ECO:0000256" key="12">
    <source>
        <dbReference type="SAM" id="Phobius"/>
    </source>
</evidence>
<evidence type="ECO:0000256" key="11">
    <source>
        <dbReference type="PROSITE-ProRule" id="PRU00421"/>
    </source>
</evidence>
<reference evidence="16 17" key="1">
    <citation type="journal article" date="2020" name="Cell Host Microbe">
        <title>Functional and Genomic Variation between Human-Derived Isolates of Lachnospiraceae Reveals Inter- and Intra-Species Diversity.</title>
        <authorList>
            <person name="Sorbara M.T."/>
            <person name="Littmann E.R."/>
            <person name="Fontana E."/>
            <person name="Moody T.U."/>
            <person name="Kohout C.E."/>
            <person name="Gjonbalaj M."/>
            <person name="Eaton V."/>
            <person name="Seok R."/>
            <person name="Leiner I.M."/>
            <person name="Pamer E.G."/>
        </authorList>
    </citation>
    <scope>NUCLEOTIDE SEQUENCE [LARGE SCALE GENOMIC DNA]</scope>
    <source>
        <strain evidence="16 17">MSK.1.17</strain>
    </source>
</reference>
<reference evidence="16" key="2">
    <citation type="submission" date="2020-02" db="EMBL/GenBank/DDBJ databases">
        <authorList>
            <person name="Littmann E."/>
            <person name="Sorbara M."/>
        </authorList>
    </citation>
    <scope>NUCLEOTIDE SEQUENCE</scope>
    <source>
        <strain evidence="16">MSK.1.17</strain>
    </source>
</reference>
<dbReference type="GeneID" id="97204051"/>
<dbReference type="Pfam" id="PF00367">
    <property type="entry name" value="PTS_EIIB"/>
    <property type="match status" value="1"/>
</dbReference>
<dbReference type="PROSITE" id="PS51098">
    <property type="entry name" value="PTS_EIIB_TYPE_1"/>
    <property type="match status" value="1"/>
</dbReference>
<dbReference type="EMBL" id="JAAITT010000021">
    <property type="protein sequence ID" value="NSJ50074.1"/>
    <property type="molecule type" value="Genomic_DNA"/>
</dbReference>
<dbReference type="PANTHER" id="PTHR30009:SF24">
    <property type="entry name" value="PTS SYSTEM, IIBC COMPONENT"/>
    <property type="match status" value="1"/>
</dbReference>
<dbReference type="InterPro" id="IPR001996">
    <property type="entry name" value="PTS_IIB_1"/>
</dbReference>
<keyword evidence="2" id="KW-0813">Transport</keyword>
<dbReference type="EMBL" id="JAKNGE010000001">
    <property type="protein sequence ID" value="MCG4743820.1"/>
    <property type="molecule type" value="Genomic_DNA"/>
</dbReference>
<keyword evidence="4" id="KW-0762">Sugar transport</keyword>
<organism evidence="15 18">
    <name type="scientific">Enterocloster aldenensis</name>
    <dbReference type="NCBI Taxonomy" id="358742"/>
    <lineage>
        <taxon>Bacteria</taxon>
        <taxon>Bacillati</taxon>
        <taxon>Bacillota</taxon>
        <taxon>Clostridia</taxon>
        <taxon>Lachnospirales</taxon>
        <taxon>Lachnospiraceae</taxon>
        <taxon>Enterocloster</taxon>
    </lineage>
</organism>
<keyword evidence="10 12" id="KW-0472">Membrane</keyword>
<evidence type="ECO:0000256" key="6">
    <source>
        <dbReference type="ARBA" id="ARBA00022683"/>
    </source>
</evidence>